<protein>
    <submittedName>
        <fullName evidence="2">Uncharacterized protein</fullName>
    </submittedName>
</protein>
<accession>A0A1Y2EKK0</accession>
<dbReference type="Pfam" id="PF11913">
    <property type="entry name" value="DUF3431"/>
    <property type="match status" value="1"/>
</dbReference>
<reference evidence="2 3" key="1">
    <citation type="submission" date="2016-07" db="EMBL/GenBank/DDBJ databases">
        <title>Pervasive Adenine N6-methylation of Active Genes in Fungi.</title>
        <authorList>
            <consortium name="DOE Joint Genome Institute"/>
            <person name="Mondo S.J."/>
            <person name="Dannebaum R.O."/>
            <person name="Kuo R.C."/>
            <person name="Labutti K."/>
            <person name="Haridas S."/>
            <person name="Kuo A."/>
            <person name="Salamov A."/>
            <person name="Ahrendt S.R."/>
            <person name="Lipzen A."/>
            <person name="Sullivan W."/>
            <person name="Andreopoulos W.B."/>
            <person name="Clum A."/>
            <person name="Lindquist E."/>
            <person name="Daum C."/>
            <person name="Ramamoorthy G.K."/>
            <person name="Gryganskyi A."/>
            <person name="Culley D."/>
            <person name="Magnuson J.K."/>
            <person name="James T.Y."/>
            <person name="O'Malley M.A."/>
            <person name="Stajich J.E."/>
            <person name="Spatafora J.W."/>
            <person name="Visel A."/>
            <person name="Grigoriev I.V."/>
        </authorList>
    </citation>
    <scope>NUCLEOTIDE SEQUENCE [LARGE SCALE GENOMIC DNA]</scope>
    <source>
        <strain evidence="2 3">CBS 129021</strain>
    </source>
</reference>
<dbReference type="PANTHER" id="PTHR37490:SF3">
    <property type="entry name" value="DUF3431 DOMAIN CONTAINING PROTEIN"/>
    <property type="match status" value="1"/>
</dbReference>
<gene>
    <name evidence="2" type="ORF">BCR38DRAFT_480295</name>
</gene>
<dbReference type="InParanoid" id="A0A1Y2EKK0"/>
<dbReference type="EMBL" id="MCFJ01000001">
    <property type="protein sequence ID" value="ORY71816.1"/>
    <property type="molecule type" value="Genomic_DNA"/>
</dbReference>
<keyword evidence="1" id="KW-0472">Membrane</keyword>
<evidence type="ECO:0000313" key="3">
    <source>
        <dbReference type="Proteomes" id="UP000193689"/>
    </source>
</evidence>
<keyword evidence="3" id="KW-1185">Reference proteome</keyword>
<dbReference type="AlphaFoldDB" id="A0A1Y2EKK0"/>
<dbReference type="GeneID" id="63779470"/>
<feature type="transmembrane region" description="Helical" evidence="1">
    <location>
        <begin position="12"/>
        <end position="31"/>
    </location>
</feature>
<comment type="caution">
    <text evidence="2">The sequence shown here is derived from an EMBL/GenBank/DDBJ whole genome shotgun (WGS) entry which is preliminary data.</text>
</comment>
<dbReference type="PANTHER" id="PTHR37490">
    <property type="entry name" value="EXPRESSED PROTEIN"/>
    <property type="match status" value="1"/>
</dbReference>
<proteinExistence type="predicted"/>
<sequence>MISPSRAPRQRMLILALLLAPSIFMYLYHILPAIRKHILQHPSSSSSTSRLDFTTEYPPNPNTGNISVNLVLATVSKDDISWTSKLHQHIPNLNLIRYISDDPSATYHPPAAKGREALMYHTYFYDFYDSLPDVSILVHAHETAWHVDAALRSSMVFSLSRLDLTEAQKLGYVNLRASWYQACPAWINTTKTPEESEKQEEPWMGEAFRANFGREVQTPEILAGPCCSQFAVSREAVRSRPRDQYKRSMEWLLETEWSDYIAGRTWEHMWAWLFKEVAVDCAVEYKKLCRMYGVCFEGQASLDLFNDLFKEKEGLREATEFWRELWDPDKAQKARDRMGEIEGILDRTMGEAVRNGGDYKAHGLWKKFNTVVLLKEQGVQDQADLDMLNNRCYRAGRRIPWESGITVVTPLNKNRWNLNMEAALSFQRQRGAVLQIFPSDHRWKDSDPTEEEVLLMLSQGDDSAIPVPAIFISVPGMPVVVNQNNYQGLKVVNGAGYTAVDVIVDKARPGYHVDIDIILHFGPPAGIILESETTKDFDFVGMASGTVLVTLISTKIERHKKRPWQQSNVVRKGLPCAAAFACKDCKVQGRTLAQIGLELRDTRRHHAAVRSA</sequence>
<organism evidence="2 3">
    <name type="scientific">Pseudomassariella vexata</name>
    <dbReference type="NCBI Taxonomy" id="1141098"/>
    <lineage>
        <taxon>Eukaryota</taxon>
        <taxon>Fungi</taxon>
        <taxon>Dikarya</taxon>
        <taxon>Ascomycota</taxon>
        <taxon>Pezizomycotina</taxon>
        <taxon>Sordariomycetes</taxon>
        <taxon>Xylariomycetidae</taxon>
        <taxon>Amphisphaeriales</taxon>
        <taxon>Pseudomassariaceae</taxon>
        <taxon>Pseudomassariella</taxon>
    </lineage>
</organism>
<keyword evidence="1" id="KW-0812">Transmembrane</keyword>
<evidence type="ECO:0000313" key="2">
    <source>
        <dbReference type="EMBL" id="ORY71816.1"/>
    </source>
</evidence>
<dbReference type="STRING" id="1141098.A0A1Y2EKK0"/>
<keyword evidence="1" id="KW-1133">Transmembrane helix</keyword>
<dbReference type="InterPro" id="IPR021838">
    <property type="entry name" value="DUF3431"/>
</dbReference>
<dbReference type="OrthoDB" id="4751476at2759"/>
<evidence type="ECO:0000256" key="1">
    <source>
        <dbReference type="SAM" id="Phobius"/>
    </source>
</evidence>
<name>A0A1Y2EKK0_9PEZI</name>
<dbReference type="Proteomes" id="UP000193689">
    <property type="component" value="Unassembled WGS sequence"/>
</dbReference>
<dbReference type="RefSeq" id="XP_040721408.1">
    <property type="nucleotide sequence ID" value="XM_040863258.1"/>
</dbReference>